<dbReference type="Pfam" id="PF02518">
    <property type="entry name" value="HATPase_c"/>
    <property type="match status" value="1"/>
</dbReference>
<proteinExistence type="predicted"/>
<dbReference type="PANTHER" id="PTHR42878:SF15">
    <property type="entry name" value="BACTERIOPHYTOCHROME"/>
    <property type="match status" value="1"/>
</dbReference>
<dbReference type="InterPro" id="IPR003594">
    <property type="entry name" value="HATPase_dom"/>
</dbReference>
<evidence type="ECO:0000313" key="15">
    <source>
        <dbReference type="EMBL" id="QIN78239.1"/>
    </source>
</evidence>
<evidence type="ECO:0000256" key="8">
    <source>
        <dbReference type="ARBA" id="ARBA00023136"/>
    </source>
</evidence>
<dbReference type="Gene3D" id="1.10.287.130">
    <property type="match status" value="1"/>
</dbReference>
<feature type="compositionally biased region" description="Basic and acidic residues" evidence="10">
    <location>
        <begin position="700"/>
        <end position="711"/>
    </location>
</feature>
<dbReference type="PANTHER" id="PTHR42878">
    <property type="entry name" value="TWO-COMPONENT HISTIDINE KINASE"/>
    <property type="match status" value="1"/>
</dbReference>
<accession>A0A6G8PVK1</accession>
<evidence type="ECO:0000256" key="6">
    <source>
        <dbReference type="ARBA" id="ARBA00022777"/>
    </source>
</evidence>
<dbReference type="PROSITE" id="PS50113">
    <property type="entry name" value="PAC"/>
    <property type="match status" value="2"/>
</dbReference>
<dbReference type="EMBL" id="CP045121">
    <property type="protein sequence ID" value="QIN78239.1"/>
    <property type="molecule type" value="Genomic_DNA"/>
</dbReference>
<dbReference type="SMART" id="SM00091">
    <property type="entry name" value="PAS"/>
    <property type="match status" value="2"/>
</dbReference>
<name>A0A6G8PVK1_9ACTN</name>
<evidence type="ECO:0000256" key="10">
    <source>
        <dbReference type="SAM" id="MobiDB-lite"/>
    </source>
</evidence>
<dbReference type="RefSeq" id="WP_166395915.1">
    <property type="nucleotide sequence ID" value="NZ_CP045121.1"/>
</dbReference>
<evidence type="ECO:0000256" key="4">
    <source>
        <dbReference type="ARBA" id="ARBA00022553"/>
    </source>
</evidence>
<dbReference type="EC" id="2.7.13.3" evidence="3"/>
<feature type="transmembrane region" description="Helical" evidence="11">
    <location>
        <begin position="212"/>
        <end position="230"/>
    </location>
</feature>
<dbReference type="InterPro" id="IPR003661">
    <property type="entry name" value="HisK_dim/P_dom"/>
</dbReference>
<dbReference type="InterPro" id="IPR035965">
    <property type="entry name" value="PAS-like_dom_sf"/>
</dbReference>
<dbReference type="Gene3D" id="3.30.565.10">
    <property type="entry name" value="Histidine kinase-like ATPase, C-terminal domain"/>
    <property type="match status" value="1"/>
</dbReference>
<dbReference type="GO" id="GO:0030295">
    <property type="term" value="F:protein kinase activator activity"/>
    <property type="evidence" value="ECO:0007669"/>
    <property type="project" value="TreeGrafter"/>
</dbReference>
<gene>
    <name evidence="15" type="ORF">GBA65_06640</name>
</gene>
<dbReference type="InterPro" id="IPR036097">
    <property type="entry name" value="HisK_dim/P_sf"/>
</dbReference>
<feature type="domain" description="PAS" evidence="13">
    <location>
        <begin position="241"/>
        <end position="282"/>
    </location>
</feature>
<keyword evidence="5" id="KW-0808">Transferase</keyword>
<feature type="transmembrane region" description="Helical" evidence="11">
    <location>
        <begin position="148"/>
        <end position="169"/>
    </location>
</feature>
<dbReference type="SUPFAM" id="SSF55874">
    <property type="entry name" value="ATPase domain of HSP90 chaperone/DNA topoisomerase II/histidine kinase"/>
    <property type="match status" value="1"/>
</dbReference>
<keyword evidence="6" id="KW-0418">Kinase</keyword>
<evidence type="ECO:0000256" key="7">
    <source>
        <dbReference type="ARBA" id="ARBA00023012"/>
    </source>
</evidence>
<evidence type="ECO:0000256" key="1">
    <source>
        <dbReference type="ARBA" id="ARBA00000085"/>
    </source>
</evidence>
<dbReference type="SUPFAM" id="SSF55785">
    <property type="entry name" value="PYP-like sensor domain (PAS domain)"/>
    <property type="match status" value="2"/>
</dbReference>
<organism evidence="15 16">
    <name type="scientific">Rubrobacter marinus</name>
    <dbReference type="NCBI Taxonomy" id="2653852"/>
    <lineage>
        <taxon>Bacteria</taxon>
        <taxon>Bacillati</taxon>
        <taxon>Actinomycetota</taxon>
        <taxon>Rubrobacteria</taxon>
        <taxon>Rubrobacterales</taxon>
        <taxon>Rubrobacteraceae</taxon>
        <taxon>Rubrobacter</taxon>
    </lineage>
</organism>
<evidence type="ECO:0000256" key="2">
    <source>
        <dbReference type="ARBA" id="ARBA00004236"/>
    </source>
</evidence>
<dbReference type="PROSITE" id="PS50109">
    <property type="entry name" value="HIS_KIN"/>
    <property type="match status" value="1"/>
</dbReference>
<dbReference type="AlphaFoldDB" id="A0A6G8PVK1"/>
<dbReference type="InterPro" id="IPR000014">
    <property type="entry name" value="PAS"/>
</dbReference>
<dbReference type="Pfam" id="PF08448">
    <property type="entry name" value="PAS_4"/>
    <property type="match status" value="2"/>
</dbReference>
<dbReference type="GO" id="GO:0000156">
    <property type="term" value="F:phosphorelay response regulator activity"/>
    <property type="evidence" value="ECO:0007669"/>
    <property type="project" value="TreeGrafter"/>
</dbReference>
<dbReference type="Pfam" id="PF00512">
    <property type="entry name" value="HisKA"/>
    <property type="match status" value="1"/>
</dbReference>
<dbReference type="CDD" id="cd00082">
    <property type="entry name" value="HisKA"/>
    <property type="match status" value="1"/>
</dbReference>
<dbReference type="GO" id="GO:0000155">
    <property type="term" value="F:phosphorelay sensor kinase activity"/>
    <property type="evidence" value="ECO:0007669"/>
    <property type="project" value="InterPro"/>
</dbReference>
<evidence type="ECO:0000259" key="14">
    <source>
        <dbReference type="PROSITE" id="PS50113"/>
    </source>
</evidence>
<comment type="subcellular location">
    <subcellularLocation>
        <location evidence="2">Cell membrane</location>
    </subcellularLocation>
</comment>
<dbReference type="InterPro" id="IPR050351">
    <property type="entry name" value="BphY/WalK/GraS-like"/>
</dbReference>
<evidence type="ECO:0000259" key="12">
    <source>
        <dbReference type="PROSITE" id="PS50109"/>
    </source>
</evidence>
<keyword evidence="11" id="KW-1133">Transmembrane helix</keyword>
<dbReference type="KEGG" id="rmar:GBA65_06640"/>
<dbReference type="Proteomes" id="UP000502706">
    <property type="component" value="Chromosome"/>
</dbReference>
<keyword evidence="4" id="KW-0597">Phosphoprotein</keyword>
<feature type="domain" description="PAS" evidence="13">
    <location>
        <begin position="353"/>
        <end position="404"/>
    </location>
</feature>
<feature type="domain" description="PAC" evidence="14">
    <location>
        <begin position="419"/>
        <end position="470"/>
    </location>
</feature>
<feature type="transmembrane region" description="Helical" evidence="11">
    <location>
        <begin position="101"/>
        <end position="117"/>
    </location>
</feature>
<dbReference type="PROSITE" id="PS50112">
    <property type="entry name" value="PAS"/>
    <property type="match status" value="2"/>
</dbReference>
<evidence type="ECO:0000259" key="13">
    <source>
        <dbReference type="PROSITE" id="PS50112"/>
    </source>
</evidence>
<dbReference type="SMART" id="SM00387">
    <property type="entry name" value="HATPase_c"/>
    <property type="match status" value="1"/>
</dbReference>
<keyword evidence="11" id="KW-0812">Transmembrane</keyword>
<evidence type="ECO:0000256" key="3">
    <source>
        <dbReference type="ARBA" id="ARBA00012438"/>
    </source>
</evidence>
<dbReference type="InterPro" id="IPR031621">
    <property type="entry name" value="HisKA_7TM"/>
</dbReference>
<protein>
    <recommendedName>
        <fullName evidence="9">Sensor-like histidine kinase SenX3</fullName>
        <ecNumber evidence="3">2.7.13.3</ecNumber>
    </recommendedName>
</protein>
<keyword evidence="7" id="KW-0902">Two-component regulatory system</keyword>
<dbReference type="GO" id="GO:0005886">
    <property type="term" value="C:plasma membrane"/>
    <property type="evidence" value="ECO:0007669"/>
    <property type="project" value="UniProtKB-SubCell"/>
</dbReference>
<feature type="transmembrane region" description="Helical" evidence="11">
    <location>
        <begin position="34"/>
        <end position="54"/>
    </location>
</feature>
<evidence type="ECO:0000256" key="11">
    <source>
        <dbReference type="SAM" id="Phobius"/>
    </source>
</evidence>
<keyword evidence="8 11" id="KW-0472">Membrane</keyword>
<evidence type="ECO:0000256" key="5">
    <source>
        <dbReference type="ARBA" id="ARBA00022679"/>
    </source>
</evidence>
<dbReference type="InterPro" id="IPR013656">
    <property type="entry name" value="PAS_4"/>
</dbReference>
<evidence type="ECO:0000313" key="16">
    <source>
        <dbReference type="Proteomes" id="UP000502706"/>
    </source>
</evidence>
<feature type="region of interest" description="Disordered" evidence="10">
    <location>
        <begin position="676"/>
        <end position="711"/>
    </location>
</feature>
<feature type="transmembrane region" description="Helical" evidence="11">
    <location>
        <begin position="6"/>
        <end position="27"/>
    </location>
</feature>
<dbReference type="InterPro" id="IPR004358">
    <property type="entry name" value="Sig_transdc_His_kin-like_C"/>
</dbReference>
<dbReference type="SUPFAM" id="SSF47384">
    <property type="entry name" value="Homodimeric domain of signal transducing histidine kinase"/>
    <property type="match status" value="1"/>
</dbReference>
<dbReference type="PRINTS" id="PR00344">
    <property type="entry name" value="BCTRLSENSOR"/>
</dbReference>
<dbReference type="InterPro" id="IPR000700">
    <property type="entry name" value="PAS-assoc_C"/>
</dbReference>
<evidence type="ECO:0000256" key="9">
    <source>
        <dbReference type="ARBA" id="ARBA00039401"/>
    </source>
</evidence>
<dbReference type="CDD" id="cd00130">
    <property type="entry name" value="PAS"/>
    <property type="match status" value="1"/>
</dbReference>
<dbReference type="InterPro" id="IPR036890">
    <property type="entry name" value="HATPase_C_sf"/>
</dbReference>
<feature type="transmembrane region" description="Helical" evidence="11">
    <location>
        <begin position="66"/>
        <end position="89"/>
    </location>
</feature>
<keyword evidence="16" id="KW-1185">Reference proteome</keyword>
<dbReference type="Gene3D" id="3.30.450.20">
    <property type="entry name" value="PAS domain"/>
    <property type="match status" value="2"/>
</dbReference>
<dbReference type="SMART" id="SM00388">
    <property type="entry name" value="HisKA"/>
    <property type="match status" value="1"/>
</dbReference>
<dbReference type="GO" id="GO:0007234">
    <property type="term" value="P:osmosensory signaling via phosphorelay pathway"/>
    <property type="evidence" value="ECO:0007669"/>
    <property type="project" value="TreeGrafter"/>
</dbReference>
<reference evidence="15 16" key="1">
    <citation type="submission" date="2019-10" db="EMBL/GenBank/DDBJ databases">
        <title>Rubrobacter sp nov SCSIO 52915 isolated from a deep-sea sediment in the South China Sea.</title>
        <authorList>
            <person name="Chen R.W."/>
        </authorList>
    </citation>
    <scope>NUCLEOTIDE SEQUENCE [LARGE SCALE GENOMIC DNA]</scope>
    <source>
        <strain evidence="15 16">SCSIO 52915</strain>
    </source>
</reference>
<dbReference type="InterPro" id="IPR005467">
    <property type="entry name" value="His_kinase_dom"/>
</dbReference>
<feature type="domain" description="PAC" evidence="14">
    <location>
        <begin position="299"/>
        <end position="352"/>
    </location>
</feature>
<comment type="catalytic activity">
    <reaction evidence="1">
        <text>ATP + protein L-histidine = ADP + protein N-phospho-L-histidine.</text>
        <dbReference type="EC" id="2.7.13.3"/>
    </reaction>
</comment>
<feature type="transmembrane region" description="Helical" evidence="11">
    <location>
        <begin position="181"/>
        <end position="200"/>
    </location>
</feature>
<feature type="compositionally biased region" description="Low complexity" evidence="10">
    <location>
        <begin position="684"/>
        <end position="695"/>
    </location>
</feature>
<sequence>MPWQFTAYSYLLFLVAGVAAALIVFAWRRRSAPGAVALAALMAGVFAWSAAYGLELGAVGLAAKVFWAKVSYLGVVSVPLSWLALALDFTGREGWATGRNLAPLAAVPLVTLALVWTNEAHGLVWSSTRVETAGGASALVVGHGAGFWVYWVYAYVLLVTATAVMVPQLARSLRLYRAQGIALLVSTLAPWLGNAAYILGASPVPNLDPTPFAFLVAGLGVAVALFRYRFLDLVPIARESVVEGMGDGVIVVDPGGRVVDLNPAAERMISHRSNEAVGEEAVRLVPGWKELFEGQGRGGTARGEVSDGEGEVRRFYEVRISPVRDRGGLLRGHLALLSDVTGRRRAEEALRESELRLRSIVANVPVILFALDRAGTFGFSEGKGLEALGLAPGQIVGLSVFEVYLENPDILDDVRRALSGEAFSAVRETAGRTFETWYSPLPGPDGALAGTIGVAVDITDRRRAEEEREQRAAELARSNAELEQFAYSVSHDLRAPLRAIAGFSQLLLEDYAAGFDEEGKDYLHRVRDGARRMGQLIDDLLDLSHLTRREMRPVDVDLGALAHKVAADLRRAEPSREVELQIHNVPPARADPHLMEAVLEHLFDNAFKFTSKEPLAWVEFGFDETKGAYYVRDNGAGFDMEYADKLFGAFQRLHGSGEFEGTGIGLATVQRIVHRHGGGRGPRARSAAAPPSSSPCRRLAQRDAPRRGHGP</sequence>
<dbReference type="Pfam" id="PF16927">
    <property type="entry name" value="HisKA_7TM"/>
    <property type="match status" value="1"/>
</dbReference>
<dbReference type="NCBIfam" id="TIGR00229">
    <property type="entry name" value="sensory_box"/>
    <property type="match status" value="2"/>
</dbReference>
<feature type="domain" description="Histidine kinase" evidence="12">
    <location>
        <begin position="488"/>
        <end position="680"/>
    </location>
</feature>